<dbReference type="InterPro" id="IPR011029">
    <property type="entry name" value="DEATH-like_dom_sf"/>
</dbReference>
<evidence type="ECO:0000256" key="1">
    <source>
        <dbReference type="SAM" id="MobiDB-lite"/>
    </source>
</evidence>
<name>A0A9Q0EI54_9TELE</name>
<dbReference type="OrthoDB" id="8898291at2759"/>
<dbReference type="InterPro" id="IPR001315">
    <property type="entry name" value="CARD"/>
</dbReference>
<dbReference type="Proteomes" id="UP001148018">
    <property type="component" value="Unassembled WGS sequence"/>
</dbReference>
<evidence type="ECO:0000313" key="3">
    <source>
        <dbReference type="EMBL" id="KAJ3608362.1"/>
    </source>
</evidence>
<feature type="domain" description="CARD" evidence="2">
    <location>
        <begin position="1"/>
        <end position="92"/>
    </location>
</feature>
<feature type="compositionally biased region" description="Low complexity" evidence="1">
    <location>
        <begin position="107"/>
        <end position="121"/>
    </location>
</feature>
<dbReference type="SUPFAM" id="SSF47986">
    <property type="entry name" value="DEATH domain"/>
    <property type="match status" value="1"/>
</dbReference>
<dbReference type="EMBL" id="JANIIK010000040">
    <property type="protein sequence ID" value="KAJ3608362.1"/>
    <property type="molecule type" value="Genomic_DNA"/>
</dbReference>
<dbReference type="PROSITE" id="PS50209">
    <property type="entry name" value="CARD"/>
    <property type="match status" value="1"/>
</dbReference>
<accession>A0A9Q0EI54</accession>
<dbReference type="CDD" id="cd01671">
    <property type="entry name" value="CARD"/>
    <property type="match status" value="1"/>
</dbReference>
<dbReference type="GO" id="GO:0005886">
    <property type="term" value="C:plasma membrane"/>
    <property type="evidence" value="ECO:0007669"/>
    <property type="project" value="TreeGrafter"/>
</dbReference>
<keyword evidence="4" id="KW-1185">Reference proteome</keyword>
<evidence type="ECO:0000313" key="4">
    <source>
        <dbReference type="Proteomes" id="UP001148018"/>
    </source>
</evidence>
<dbReference type="PANTHER" id="PTHR46360:SF1">
    <property type="entry name" value="DISKS LARGE HOMOLOG 5"/>
    <property type="match status" value="1"/>
</dbReference>
<dbReference type="AlphaFoldDB" id="A0A9Q0EI54"/>
<gene>
    <name evidence="3" type="ORF">NHX12_025410</name>
</gene>
<reference evidence="3" key="1">
    <citation type="submission" date="2022-07" db="EMBL/GenBank/DDBJ databases">
        <title>Chromosome-level genome of Muraenolepis orangiensis.</title>
        <authorList>
            <person name="Kim J."/>
        </authorList>
    </citation>
    <scope>NUCLEOTIDE SEQUENCE</scope>
    <source>
        <strain evidence="3">KU_S4_2022</strain>
        <tissue evidence="3">Muscle</tissue>
    </source>
</reference>
<organism evidence="3 4">
    <name type="scientific">Muraenolepis orangiensis</name>
    <name type="common">Patagonian moray cod</name>
    <dbReference type="NCBI Taxonomy" id="630683"/>
    <lineage>
        <taxon>Eukaryota</taxon>
        <taxon>Metazoa</taxon>
        <taxon>Chordata</taxon>
        <taxon>Craniata</taxon>
        <taxon>Vertebrata</taxon>
        <taxon>Euteleostomi</taxon>
        <taxon>Actinopterygii</taxon>
        <taxon>Neopterygii</taxon>
        <taxon>Teleostei</taxon>
        <taxon>Neoteleostei</taxon>
        <taxon>Acanthomorphata</taxon>
        <taxon>Zeiogadaria</taxon>
        <taxon>Gadariae</taxon>
        <taxon>Gadiformes</taxon>
        <taxon>Muraenolepidoidei</taxon>
        <taxon>Muraenolepididae</taxon>
        <taxon>Muraenolepis</taxon>
    </lineage>
</organism>
<sequence length="142" mass="15291">MEPKHKELLEKCYQNLMESVSDADAVVDVLAQCGALGPAERYELDHSCSSNSEKVDLLLKMLMSKERDHFGDLCTALEKTHPHLSTVLFNGTGPVDHSSGSTYSVLSTMPSDSESSSSLSSVGAHPENRDTGVLLHAEVVSS</sequence>
<comment type="caution">
    <text evidence="3">The sequence shown here is derived from an EMBL/GenBank/DDBJ whole genome shotgun (WGS) entry which is preliminary data.</text>
</comment>
<evidence type="ECO:0000259" key="2">
    <source>
        <dbReference type="PROSITE" id="PS50209"/>
    </source>
</evidence>
<feature type="region of interest" description="Disordered" evidence="1">
    <location>
        <begin position="91"/>
        <end position="142"/>
    </location>
</feature>
<proteinExistence type="predicted"/>
<dbReference type="Pfam" id="PF00619">
    <property type="entry name" value="CARD"/>
    <property type="match status" value="1"/>
</dbReference>
<dbReference type="Gene3D" id="1.10.533.10">
    <property type="entry name" value="Death Domain, Fas"/>
    <property type="match status" value="1"/>
</dbReference>
<dbReference type="GO" id="GO:0042981">
    <property type="term" value="P:regulation of apoptotic process"/>
    <property type="evidence" value="ECO:0007669"/>
    <property type="project" value="InterPro"/>
</dbReference>
<protein>
    <recommendedName>
        <fullName evidence="2">CARD domain-containing protein</fullName>
    </recommendedName>
</protein>
<dbReference type="PANTHER" id="PTHR46360">
    <property type="entry name" value="DISKS LARGE HOMOLOG 5"/>
    <property type="match status" value="1"/>
</dbReference>
<dbReference type="InterPro" id="IPR053004">
    <property type="entry name" value="MAGUK_Signaling_Regulators"/>
</dbReference>
<dbReference type="GO" id="GO:0035331">
    <property type="term" value="P:negative regulation of hippo signaling"/>
    <property type="evidence" value="ECO:0007669"/>
    <property type="project" value="TreeGrafter"/>
</dbReference>